<evidence type="ECO:0000256" key="1">
    <source>
        <dbReference type="ARBA" id="ARBA00004141"/>
    </source>
</evidence>
<comment type="subcellular location">
    <subcellularLocation>
        <location evidence="1">Membrane</location>
        <topology evidence="1">Multi-pass membrane protein</topology>
    </subcellularLocation>
</comment>
<dbReference type="Pfam" id="PF01940">
    <property type="entry name" value="DUF92"/>
    <property type="match status" value="1"/>
</dbReference>
<accession>A0AA49JIQ7</accession>
<dbReference type="InterPro" id="IPR002794">
    <property type="entry name" value="DUF92_TMEM19"/>
</dbReference>
<protein>
    <submittedName>
        <fullName evidence="7">DUF92 domain-containing protein</fullName>
    </submittedName>
</protein>
<dbReference type="PANTHER" id="PTHR13353">
    <property type="entry name" value="TRANSMEMBRANE PROTEIN 19"/>
    <property type="match status" value="1"/>
</dbReference>
<evidence type="ECO:0000256" key="6">
    <source>
        <dbReference type="SAM" id="Phobius"/>
    </source>
</evidence>
<evidence type="ECO:0000256" key="2">
    <source>
        <dbReference type="ARBA" id="ARBA00009012"/>
    </source>
</evidence>
<sequence length="236" mass="25079">MVINNLEIYAGIVIMSVLAILWNKIDIKGGVLGAFITSLLYASIGYLGIVLIGFFFLIGTLASLYKINQKRQLGLAEKENAKRGWKNVVSNSGVAGIIAGIDLMAPSLFSAESLLIATCFASALSDTLSSELGNVSGKRYFQILTWQPAQRGQDGVVSVEGTIWGVVGSAVIALVYIAFEGSSIYGGVIMVAGIMGNIMDSVLGARWQQQGKLSNHDVNFISTALATALSACFIFR</sequence>
<dbReference type="AlphaFoldDB" id="A0AA49JIQ7"/>
<reference evidence="7" key="1">
    <citation type="journal article" date="2023" name="Comput. Struct. Biotechnol. J.">
        <title>Discovery of a novel marine Bacteroidetes with a rich repertoire of carbohydrate-active enzymes.</title>
        <authorList>
            <person name="Chen B."/>
            <person name="Liu G."/>
            <person name="Chen Q."/>
            <person name="Wang H."/>
            <person name="Liu L."/>
            <person name="Tang K."/>
        </authorList>
    </citation>
    <scope>NUCLEOTIDE SEQUENCE</scope>
    <source>
        <strain evidence="7">TK19036</strain>
    </source>
</reference>
<evidence type="ECO:0000313" key="7">
    <source>
        <dbReference type="EMBL" id="WKN36327.1"/>
    </source>
</evidence>
<comment type="similarity">
    <text evidence="2">Belongs to the TMEM19 family.</text>
</comment>
<keyword evidence="3 6" id="KW-0812">Transmembrane</keyword>
<evidence type="ECO:0000256" key="4">
    <source>
        <dbReference type="ARBA" id="ARBA00022989"/>
    </source>
</evidence>
<feature type="transmembrane region" description="Helical" evidence="6">
    <location>
        <begin position="156"/>
        <end position="178"/>
    </location>
</feature>
<feature type="transmembrane region" description="Helical" evidence="6">
    <location>
        <begin position="7"/>
        <end position="25"/>
    </location>
</feature>
<dbReference type="EMBL" id="CP120682">
    <property type="protein sequence ID" value="WKN36327.1"/>
    <property type="molecule type" value="Genomic_DNA"/>
</dbReference>
<feature type="transmembrane region" description="Helical" evidence="6">
    <location>
        <begin position="184"/>
        <end position="205"/>
    </location>
</feature>
<dbReference type="GO" id="GO:0016020">
    <property type="term" value="C:membrane"/>
    <property type="evidence" value="ECO:0007669"/>
    <property type="project" value="UniProtKB-SubCell"/>
</dbReference>
<evidence type="ECO:0000256" key="3">
    <source>
        <dbReference type="ARBA" id="ARBA00022692"/>
    </source>
</evidence>
<organism evidence="7">
    <name type="scientific">Roseihalotalea indica</name>
    <dbReference type="NCBI Taxonomy" id="2867963"/>
    <lineage>
        <taxon>Bacteria</taxon>
        <taxon>Pseudomonadati</taxon>
        <taxon>Bacteroidota</taxon>
        <taxon>Cytophagia</taxon>
        <taxon>Cytophagales</taxon>
        <taxon>Catalimonadaceae</taxon>
        <taxon>Roseihalotalea</taxon>
    </lineage>
</organism>
<proteinExistence type="inferred from homology"/>
<feature type="transmembrane region" description="Helical" evidence="6">
    <location>
        <begin position="45"/>
        <end position="67"/>
    </location>
</feature>
<gene>
    <name evidence="7" type="ORF">K4G66_28610</name>
</gene>
<name>A0AA49JIQ7_9BACT</name>
<evidence type="ECO:0000256" key="5">
    <source>
        <dbReference type="ARBA" id="ARBA00023136"/>
    </source>
</evidence>
<keyword evidence="5 6" id="KW-0472">Membrane</keyword>
<feature type="transmembrane region" description="Helical" evidence="6">
    <location>
        <begin position="217"/>
        <end position="235"/>
    </location>
</feature>
<keyword evidence="4 6" id="KW-1133">Transmembrane helix</keyword>
<reference evidence="7" key="2">
    <citation type="journal article" date="2024" name="Antonie Van Leeuwenhoek">
        <title>Roseihalotalea indica gen. nov., sp. nov., a halophilic Bacteroidetes from mesopelagic Southwest Indian Ocean with higher carbohydrate metabolic potential.</title>
        <authorList>
            <person name="Chen B."/>
            <person name="Zhang M."/>
            <person name="Lin D."/>
            <person name="Ye J."/>
            <person name="Tang K."/>
        </authorList>
    </citation>
    <scope>NUCLEOTIDE SEQUENCE</scope>
    <source>
        <strain evidence="7">TK19036</strain>
    </source>
</reference>
<dbReference type="PANTHER" id="PTHR13353:SF5">
    <property type="entry name" value="TRANSMEMBRANE PROTEIN 19"/>
    <property type="match status" value="1"/>
</dbReference>